<dbReference type="InterPro" id="IPR005671">
    <property type="entry name" value="LeuA_bact_synth"/>
</dbReference>
<dbReference type="SUPFAM" id="SSF110921">
    <property type="entry name" value="2-isopropylmalate synthase LeuA, allosteric (dimerisation) domain"/>
    <property type="match status" value="1"/>
</dbReference>
<dbReference type="InterPro" id="IPR054691">
    <property type="entry name" value="LeuA/HCS_post-cat"/>
</dbReference>
<proteinExistence type="inferred from homology"/>
<keyword evidence="10" id="KW-0464">Manganese</keyword>
<keyword evidence="14" id="KW-1185">Reference proteome</keyword>
<dbReference type="Pfam" id="PF22617">
    <property type="entry name" value="HCS_D2"/>
    <property type="match status" value="1"/>
</dbReference>
<evidence type="ECO:0000313" key="14">
    <source>
        <dbReference type="Proteomes" id="UP001283212"/>
    </source>
</evidence>
<dbReference type="SUPFAM" id="SSF51569">
    <property type="entry name" value="Aldolase"/>
    <property type="match status" value="1"/>
</dbReference>
<dbReference type="FunFam" id="3.20.20.70:FF:000010">
    <property type="entry name" value="2-isopropylmalate synthase"/>
    <property type="match status" value="1"/>
</dbReference>
<evidence type="ECO:0000256" key="11">
    <source>
        <dbReference type="NCBIfam" id="TIGR00973"/>
    </source>
</evidence>
<dbReference type="GO" id="GO:0003852">
    <property type="term" value="F:2-isopropylmalate synthase activity"/>
    <property type="evidence" value="ECO:0007669"/>
    <property type="project" value="UniProtKB-UniRule"/>
</dbReference>
<dbReference type="Gene3D" id="3.30.160.270">
    <property type="match status" value="1"/>
</dbReference>
<dbReference type="AlphaFoldDB" id="A0AAE4MGB1"/>
<dbReference type="CDD" id="cd07940">
    <property type="entry name" value="DRE_TIM_IPMS"/>
    <property type="match status" value="1"/>
</dbReference>
<comment type="pathway">
    <text evidence="2 10">Amino-acid biosynthesis; L-leucine biosynthesis; L-leucine from 3-methyl-2-oxobutanoate: step 1/4.</text>
</comment>
<organism evidence="13 14">
    <name type="scientific">Methanorbis rubei</name>
    <dbReference type="NCBI Taxonomy" id="3028300"/>
    <lineage>
        <taxon>Archaea</taxon>
        <taxon>Methanobacteriati</taxon>
        <taxon>Methanobacteriota</taxon>
        <taxon>Stenosarchaea group</taxon>
        <taxon>Methanomicrobia</taxon>
        <taxon>Methanomicrobiales</taxon>
        <taxon>Methanocorpusculaceae</taxon>
        <taxon>Methanorbis</taxon>
    </lineage>
</organism>
<keyword evidence="13" id="KW-0012">Acyltransferase</keyword>
<keyword evidence="8 10" id="KW-0479">Metal-binding</keyword>
<evidence type="ECO:0000256" key="10">
    <source>
        <dbReference type="HAMAP-Rule" id="MF_01025"/>
    </source>
</evidence>
<evidence type="ECO:0000256" key="7">
    <source>
        <dbReference type="ARBA" id="ARBA00022679"/>
    </source>
</evidence>
<comment type="function">
    <text evidence="10">Catalyzes the condensation of the acetyl group of acetyl-CoA with 3-methyl-2-oxobutanoate (2-ketoisovalerate) to form 3-carboxy-3-hydroxy-4-methylpentanoate (2-isopropylmalate).</text>
</comment>
<evidence type="ECO:0000256" key="2">
    <source>
        <dbReference type="ARBA" id="ARBA00004689"/>
    </source>
</evidence>
<comment type="function">
    <text evidence="1">Catalyzes the condensation of the acetyl group of acetyl-CoA with 3-methyl-2-oxobutanoate (2-oxoisovalerate) to form 3-carboxy-3-hydroxy-4-methylpentanoate (2-isopropylmalate).</text>
</comment>
<accession>A0AAE4MGB1</accession>
<dbReference type="PANTHER" id="PTHR10277">
    <property type="entry name" value="HOMOCITRATE SYNTHASE-RELATED"/>
    <property type="match status" value="1"/>
</dbReference>
<dbReference type="Proteomes" id="UP001283212">
    <property type="component" value="Unassembled WGS sequence"/>
</dbReference>
<dbReference type="PROSITE" id="PS50991">
    <property type="entry name" value="PYR_CT"/>
    <property type="match status" value="1"/>
</dbReference>
<comment type="catalytic activity">
    <reaction evidence="10">
        <text>3-methyl-2-oxobutanoate + acetyl-CoA + H2O = (2S)-2-isopropylmalate + CoA + H(+)</text>
        <dbReference type="Rhea" id="RHEA:21524"/>
        <dbReference type="ChEBI" id="CHEBI:1178"/>
        <dbReference type="ChEBI" id="CHEBI:11851"/>
        <dbReference type="ChEBI" id="CHEBI:15377"/>
        <dbReference type="ChEBI" id="CHEBI:15378"/>
        <dbReference type="ChEBI" id="CHEBI:57287"/>
        <dbReference type="ChEBI" id="CHEBI:57288"/>
        <dbReference type="EC" id="2.3.3.13"/>
    </reaction>
</comment>
<dbReference type="FunFam" id="1.10.238.260:FF:000001">
    <property type="entry name" value="2-isopropylmalate synthase"/>
    <property type="match status" value="1"/>
</dbReference>
<evidence type="ECO:0000256" key="1">
    <source>
        <dbReference type="ARBA" id="ARBA00003715"/>
    </source>
</evidence>
<evidence type="ECO:0000256" key="4">
    <source>
        <dbReference type="ARBA" id="ARBA00022430"/>
    </source>
</evidence>
<gene>
    <name evidence="13" type="primary">leuA_1</name>
    <name evidence="10" type="synonym">leuA</name>
    <name evidence="13" type="ORF">McpCs1_09580</name>
</gene>
<keyword evidence="10" id="KW-0963">Cytoplasm</keyword>
<sequence length="520" mass="56358">MKNDDSTVSRGYQSDRVYIFDTTLRDGEQSPGATMTLQEKVRLARQLELLGVDIIEAGFPAASPGDFEAVRAVSKTVTNCQVAGLCRAVAADIDRAWEALKHAANPRIHVFLATSPIHMEHKLRKTPEQVLEMAKTAILHAASLTKNVEFSAEDASRSELPFLAKVVETVIDAGATTVNIPDTVGYIQPEEYGNIIRYLTENVKNINKAVISVHCHDDLGLAVANSLAAVKAGARQIECTINGIGERAGNTAMDEVVMNLNVRHDYYQCSCGIITEQIYPTARTLSHIIGMPIPANKAIVGANAFAHESGIHQDGVLKCRETYEIMDAAAIGKTGNDMVLGKHSGRHAIKAKVEELGYTLNDDQITIVSDAVKKLADIKKEIFSEDVEAIVLEEIFRMPDKFKLKYLQVHAGNGPIPPNASVIMEINGEDKQLHNFGVGPIDAVFNTIGTISGCKPDLEQFSVNAITGGTDAQGEVTVRLRRNNYTAIGRGADPDILVAAGKAYVNALNRLAKKVEENHA</sequence>
<dbReference type="Pfam" id="PF00682">
    <property type="entry name" value="HMGL-like"/>
    <property type="match status" value="1"/>
</dbReference>
<evidence type="ECO:0000256" key="5">
    <source>
        <dbReference type="ARBA" id="ARBA00022605"/>
    </source>
</evidence>
<evidence type="ECO:0000259" key="12">
    <source>
        <dbReference type="PROSITE" id="PS50991"/>
    </source>
</evidence>
<feature type="binding site" evidence="10">
    <location>
        <position position="250"/>
    </location>
    <ligand>
        <name>Mn(2+)</name>
        <dbReference type="ChEBI" id="CHEBI:29035"/>
    </ligand>
</feature>
<feature type="binding site" evidence="10">
    <location>
        <position position="26"/>
    </location>
    <ligand>
        <name>Mn(2+)</name>
        <dbReference type="ChEBI" id="CHEBI:29035"/>
    </ligand>
</feature>
<comment type="cofactor">
    <cofactor evidence="10">
        <name>Mn(2+)</name>
        <dbReference type="ChEBI" id="CHEBI:29035"/>
    </cofactor>
</comment>
<dbReference type="PROSITE" id="PS00815">
    <property type="entry name" value="AIPM_HOMOCIT_SYNTH_1"/>
    <property type="match status" value="1"/>
</dbReference>
<dbReference type="Gene3D" id="3.20.20.70">
    <property type="entry name" value="Aldolase class I"/>
    <property type="match status" value="1"/>
</dbReference>
<feature type="domain" description="Pyruvate carboxyltransferase" evidence="12">
    <location>
        <begin position="17"/>
        <end position="279"/>
    </location>
</feature>
<feature type="binding site" evidence="10">
    <location>
        <position position="216"/>
    </location>
    <ligand>
        <name>Mn(2+)</name>
        <dbReference type="ChEBI" id="CHEBI:29035"/>
    </ligand>
</feature>
<evidence type="ECO:0000256" key="3">
    <source>
        <dbReference type="ARBA" id="ARBA00009396"/>
    </source>
</evidence>
<comment type="similarity">
    <text evidence="3 10">Belongs to the alpha-IPM synthase/homocitrate synthase family. LeuA type 1 subfamily.</text>
</comment>
<dbReference type="InterPro" id="IPR013785">
    <property type="entry name" value="Aldolase_TIM"/>
</dbReference>
<dbReference type="SMART" id="SM00917">
    <property type="entry name" value="LeuA_dimer"/>
    <property type="match status" value="1"/>
</dbReference>
<reference evidence="13 14" key="1">
    <citation type="submission" date="2023-06" db="EMBL/GenBank/DDBJ databases">
        <title>Genome sequence of Methancorpusculaceae sp. Cs1.</title>
        <authorList>
            <person name="Protasov E."/>
            <person name="Platt K."/>
            <person name="Poehlein A."/>
            <person name="Daniel R."/>
            <person name="Brune A."/>
        </authorList>
    </citation>
    <scope>NUCLEOTIDE SEQUENCE [LARGE SCALE GENOMIC DNA]</scope>
    <source>
        <strain evidence="13 14">Cs1</strain>
    </source>
</reference>
<feature type="region of interest" description="Regulatory domain" evidence="10">
    <location>
        <begin position="403"/>
        <end position="520"/>
    </location>
</feature>
<dbReference type="NCBIfam" id="TIGR00973">
    <property type="entry name" value="leuA_bact"/>
    <property type="match status" value="1"/>
</dbReference>
<dbReference type="EC" id="2.3.3.13" evidence="10 11"/>
<keyword evidence="9 10" id="KW-0100">Branched-chain amino acid biosynthesis</keyword>
<dbReference type="InterPro" id="IPR002034">
    <property type="entry name" value="AIPM/Hcit_synth_CS"/>
</dbReference>
<keyword evidence="5 10" id="KW-0028">Amino-acid biosynthesis</keyword>
<name>A0AAE4MGB1_9EURY</name>
<dbReference type="PANTHER" id="PTHR10277:SF9">
    <property type="entry name" value="2-ISOPROPYLMALATE SYNTHASE 1, CHLOROPLASTIC-RELATED"/>
    <property type="match status" value="1"/>
</dbReference>
<evidence type="ECO:0000313" key="13">
    <source>
        <dbReference type="EMBL" id="MDV0443580.1"/>
    </source>
</evidence>
<dbReference type="RefSeq" id="WP_338096103.1">
    <property type="nucleotide sequence ID" value="NZ_JAWDKB010000003.1"/>
</dbReference>
<evidence type="ECO:0000256" key="9">
    <source>
        <dbReference type="ARBA" id="ARBA00023304"/>
    </source>
</evidence>
<dbReference type="EMBL" id="JAWDKB010000003">
    <property type="protein sequence ID" value="MDV0443580.1"/>
    <property type="molecule type" value="Genomic_DNA"/>
</dbReference>
<dbReference type="InterPro" id="IPR050073">
    <property type="entry name" value="2-IPM_HCS-like"/>
</dbReference>
<dbReference type="Gene3D" id="1.10.238.260">
    <property type="match status" value="1"/>
</dbReference>
<dbReference type="GO" id="GO:0009097">
    <property type="term" value="P:isoleucine biosynthetic process"/>
    <property type="evidence" value="ECO:0007669"/>
    <property type="project" value="UniProtKB-KW"/>
</dbReference>
<keyword evidence="7 10" id="KW-0808">Transferase</keyword>
<dbReference type="InterPro" id="IPR013709">
    <property type="entry name" value="2-isopropylmalate_synth_dimer"/>
</dbReference>
<comment type="caution">
    <text evidence="13">The sequence shown here is derived from an EMBL/GenBank/DDBJ whole genome shotgun (WGS) entry which is preliminary data.</text>
</comment>
<evidence type="ECO:0000256" key="6">
    <source>
        <dbReference type="ARBA" id="ARBA00022624"/>
    </source>
</evidence>
<keyword evidence="4 10" id="KW-0432">Leucine biosynthesis</keyword>
<dbReference type="InterPro" id="IPR036230">
    <property type="entry name" value="LeuA_allosteric_dom_sf"/>
</dbReference>
<dbReference type="GO" id="GO:0003985">
    <property type="term" value="F:acetyl-CoA C-acetyltransferase activity"/>
    <property type="evidence" value="ECO:0007669"/>
    <property type="project" value="UniProtKB-UniRule"/>
</dbReference>
<dbReference type="PROSITE" id="PS00816">
    <property type="entry name" value="AIPM_HOMOCIT_SYNTH_2"/>
    <property type="match status" value="1"/>
</dbReference>
<dbReference type="GO" id="GO:0030145">
    <property type="term" value="F:manganese ion binding"/>
    <property type="evidence" value="ECO:0007669"/>
    <property type="project" value="UniProtKB-UniRule"/>
</dbReference>
<dbReference type="HAMAP" id="MF_01025">
    <property type="entry name" value="LeuA_type1"/>
    <property type="match status" value="1"/>
</dbReference>
<dbReference type="InterPro" id="IPR000891">
    <property type="entry name" value="PYR_CT"/>
</dbReference>
<dbReference type="NCBIfam" id="NF002086">
    <property type="entry name" value="PRK00915.1-3"/>
    <property type="match status" value="1"/>
</dbReference>
<dbReference type="GO" id="GO:0005737">
    <property type="term" value="C:cytoplasm"/>
    <property type="evidence" value="ECO:0007669"/>
    <property type="project" value="UniProtKB-UniRule"/>
</dbReference>
<protein>
    <recommendedName>
        <fullName evidence="10 11">2-isopropylmalate synthase</fullName>
        <ecNumber evidence="10 11">2.3.3.13</ecNumber>
    </recommendedName>
    <alternativeName>
        <fullName evidence="10">Alpha-IPM synthase</fullName>
    </alternativeName>
    <alternativeName>
        <fullName evidence="10">Alpha-isopropylmalate synthase</fullName>
    </alternativeName>
</protein>
<dbReference type="Pfam" id="PF08502">
    <property type="entry name" value="LeuA_dimer"/>
    <property type="match status" value="1"/>
</dbReference>
<evidence type="ECO:0000256" key="8">
    <source>
        <dbReference type="ARBA" id="ARBA00022723"/>
    </source>
</evidence>
<keyword evidence="6" id="KW-0412">Isoleucine biosynthesis</keyword>
<feature type="binding site" evidence="10">
    <location>
        <position position="214"/>
    </location>
    <ligand>
        <name>Mn(2+)</name>
        <dbReference type="ChEBI" id="CHEBI:29035"/>
    </ligand>
</feature>
<dbReference type="GO" id="GO:0009098">
    <property type="term" value="P:L-leucine biosynthetic process"/>
    <property type="evidence" value="ECO:0007669"/>
    <property type="project" value="UniProtKB-UniRule"/>
</dbReference>